<dbReference type="SUPFAM" id="SSF52210">
    <property type="entry name" value="Succinyl-CoA synthetase domains"/>
    <property type="match status" value="2"/>
</dbReference>
<dbReference type="Pfam" id="PF13380">
    <property type="entry name" value="CoA_binding_2"/>
    <property type="match status" value="1"/>
</dbReference>
<protein>
    <submittedName>
        <fullName evidence="2">Unannotated protein</fullName>
    </submittedName>
</protein>
<dbReference type="InterPro" id="IPR011761">
    <property type="entry name" value="ATP-grasp"/>
</dbReference>
<dbReference type="FunFam" id="3.30.1490.20:FF:000020">
    <property type="entry name" value="Protein lysine acetyltransferase"/>
    <property type="match status" value="1"/>
</dbReference>
<gene>
    <name evidence="2" type="ORF">UFOPK3772_01675</name>
</gene>
<dbReference type="Pfam" id="PF13607">
    <property type="entry name" value="Succ_CoA_lig"/>
    <property type="match status" value="1"/>
</dbReference>
<dbReference type="PANTHER" id="PTHR42793">
    <property type="entry name" value="COA BINDING DOMAIN CONTAINING PROTEIN"/>
    <property type="match status" value="1"/>
</dbReference>
<dbReference type="GO" id="GO:0005524">
    <property type="term" value="F:ATP binding"/>
    <property type="evidence" value="ECO:0007669"/>
    <property type="project" value="InterPro"/>
</dbReference>
<accession>A0A6J7KFR7</accession>
<dbReference type="Gene3D" id="3.40.50.261">
    <property type="entry name" value="Succinyl-CoA synthetase domains"/>
    <property type="match status" value="2"/>
</dbReference>
<dbReference type="Gene3D" id="3.30.1490.20">
    <property type="entry name" value="ATP-grasp fold, A domain"/>
    <property type="match status" value="1"/>
</dbReference>
<dbReference type="InterPro" id="IPR013815">
    <property type="entry name" value="ATP_grasp_subdomain_1"/>
</dbReference>
<feature type="domain" description="ATP-grasp" evidence="1">
    <location>
        <begin position="513"/>
        <end position="549"/>
    </location>
</feature>
<name>A0A6J7KFR7_9ZZZZ</name>
<evidence type="ECO:0000259" key="1">
    <source>
        <dbReference type="PROSITE" id="PS50975"/>
    </source>
</evidence>
<dbReference type="PROSITE" id="PS50975">
    <property type="entry name" value="ATP_GRASP"/>
    <property type="match status" value="1"/>
</dbReference>
<dbReference type="GO" id="GO:0046872">
    <property type="term" value="F:metal ion binding"/>
    <property type="evidence" value="ECO:0007669"/>
    <property type="project" value="InterPro"/>
</dbReference>
<dbReference type="Pfam" id="PF13549">
    <property type="entry name" value="ATP-grasp_5"/>
    <property type="match status" value="1"/>
</dbReference>
<sequence length="725" mass="76135">MPRNLAARRRLTSSTRLGALFGSRRIAIVGASESSSWAGNLLGSLRRGGGVDDVHFVHPKYPELFGQATVPTMGDLPTSVDLAFIMVGPGKVEQILSDAASVGVHSAVVLAAGYGELGDEGRQLQADLVDLALGLDITVLGPNTIGFINASLGISPWAVASHSDPIKGPVSAVFESGSMARATYEFAQAHGIGTSLWASVGNSAVVNSLDVLEYLIEDEGTRAIALFLETVREPERFMALATHATRAGKPVVAFKAGRSEEGARSAMAHTGAMATDDAVVDAAFRQSGVVRVESVEDLISTVGLLAYTRRLPRGRRMGVVTSSGGGCNIIADLAEKEGLALPEWQPETEALFRTLLPPFAHVLNPLDTTGFGHARSRPRPTKAEDDLMEMAATDSGVDFIYSMMTPLPATRPEDPTWIESRMEIIGGIVEQSPVPIILSSNTCLDIAEYPRQLLADNGLFLLPGADLALKSIGAMARWTEQRDRLDHRPSTRVAVAPFGDAHPVGVWAEDEGRGLVSAAGVAIVPARLATSATEAIEAARDYGYPVVMKVCSRDIPHKTDVGGVLLNVASADEVARGYDAILSSCLAGAPAAAIRGVLISPMRPPGLDLLVGVTVDPNFGPVVAVGLGGIWVETLADSSLRVLPITADEVRTMLGELKGSSLLQGARGSKPVDIDALSHVVVAVAEAALSLGDRLEALEVNPLRVTDTGIEALDVLVSTRGVDHG</sequence>
<proteinExistence type="predicted"/>
<dbReference type="SMART" id="SM00881">
    <property type="entry name" value="CoA_binding"/>
    <property type="match status" value="1"/>
</dbReference>
<evidence type="ECO:0000313" key="2">
    <source>
        <dbReference type="EMBL" id="CAB4953012.1"/>
    </source>
</evidence>
<dbReference type="AlphaFoldDB" id="A0A6J7KFR7"/>
<dbReference type="Gene3D" id="3.40.50.720">
    <property type="entry name" value="NAD(P)-binding Rossmann-like Domain"/>
    <property type="match status" value="1"/>
</dbReference>
<dbReference type="InterPro" id="IPR016102">
    <property type="entry name" value="Succinyl-CoA_synth-like"/>
</dbReference>
<dbReference type="InterPro" id="IPR036291">
    <property type="entry name" value="NAD(P)-bd_dom_sf"/>
</dbReference>
<dbReference type="SUPFAM" id="SSF56059">
    <property type="entry name" value="Glutathione synthetase ATP-binding domain-like"/>
    <property type="match status" value="1"/>
</dbReference>
<dbReference type="Gene3D" id="3.30.470.20">
    <property type="entry name" value="ATP-grasp fold, B domain"/>
    <property type="match status" value="1"/>
</dbReference>
<dbReference type="InterPro" id="IPR003781">
    <property type="entry name" value="CoA-bd"/>
</dbReference>
<dbReference type="SUPFAM" id="SSF51735">
    <property type="entry name" value="NAD(P)-binding Rossmann-fold domains"/>
    <property type="match status" value="1"/>
</dbReference>
<organism evidence="2">
    <name type="scientific">freshwater metagenome</name>
    <dbReference type="NCBI Taxonomy" id="449393"/>
    <lineage>
        <taxon>unclassified sequences</taxon>
        <taxon>metagenomes</taxon>
        <taxon>ecological metagenomes</taxon>
    </lineage>
</organism>
<reference evidence="2" key="1">
    <citation type="submission" date="2020-05" db="EMBL/GenBank/DDBJ databases">
        <authorList>
            <person name="Chiriac C."/>
            <person name="Salcher M."/>
            <person name="Ghai R."/>
            <person name="Kavagutti S V."/>
        </authorList>
    </citation>
    <scope>NUCLEOTIDE SEQUENCE</scope>
</reference>
<dbReference type="EMBL" id="CAFBNE010000050">
    <property type="protein sequence ID" value="CAB4953012.1"/>
    <property type="molecule type" value="Genomic_DNA"/>
</dbReference>
<dbReference type="PANTHER" id="PTHR42793:SF1">
    <property type="entry name" value="PEPTIDYL-LYSINE N-ACETYLTRANSFERASE PATZ"/>
    <property type="match status" value="1"/>
</dbReference>
<dbReference type="InterPro" id="IPR032875">
    <property type="entry name" value="Succ_CoA_lig_flav_dom"/>
</dbReference>